<keyword evidence="9" id="KW-1185">Reference proteome</keyword>
<proteinExistence type="predicted"/>
<dbReference type="GO" id="GO:0006355">
    <property type="term" value="P:regulation of DNA-templated transcription"/>
    <property type="evidence" value="ECO:0007669"/>
    <property type="project" value="InterPro"/>
</dbReference>
<reference evidence="8 9" key="1">
    <citation type="journal article" date="2023" name="Hortic Res">
        <title>Pangenome of water caltrop reveals structural variations and asymmetric subgenome divergence after allopolyploidization.</title>
        <authorList>
            <person name="Zhang X."/>
            <person name="Chen Y."/>
            <person name="Wang L."/>
            <person name="Yuan Y."/>
            <person name="Fang M."/>
            <person name="Shi L."/>
            <person name="Lu R."/>
            <person name="Comes H.P."/>
            <person name="Ma Y."/>
            <person name="Chen Y."/>
            <person name="Huang G."/>
            <person name="Zhou Y."/>
            <person name="Zheng Z."/>
            <person name="Qiu Y."/>
        </authorList>
    </citation>
    <scope>NUCLEOTIDE SEQUENCE [LARGE SCALE GENOMIC DNA]</scope>
    <source>
        <tissue evidence="8">Roots</tissue>
    </source>
</reference>
<protein>
    <recommendedName>
        <fullName evidence="7">NAC domain-containing protein</fullName>
    </recommendedName>
</protein>
<evidence type="ECO:0000259" key="7">
    <source>
        <dbReference type="PROSITE" id="PS51005"/>
    </source>
</evidence>
<dbReference type="SUPFAM" id="SSF101941">
    <property type="entry name" value="NAC domain"/>
    <property type="match status" value="1"/>
</dbReference>
<dbReference type="Pfam" id="PF02365">
    <property type="entry name" value="NAM"/>
    <property type="match status" value="1"/>
</dbReference>
<keyword evidence="4" id="KW-0804">Transcription</keyword>
<accession>A0AAN7PK33</accession>
<feature type="region of interest" description="Disordered" evidence="6">
    <location>
        <begin position="254"/>
        <end position="281"/>
    </location>
</feature>
<dbReference type="PANTHER" id="PTHR31744">
    <property type="entry name" value="PROTEIN CUP-SHAPED COTYLEDON 2-RELATED"/>
    <property type="match status" value="1"/>
</dbReference>
<dbReference type="AlphaFoldDB" id="A0AAN7PK33"/>
<keyword evidence="5" id="KW-0539">Nucleus</keyword>
<evidence type="ECO:0000256" key="5">
    <source>
        <dbReference type="ARBA" id="ARBA00023242"/>
    </source>
</evidence>
<evidence type="ECO:0000256" key="2">
    <source>
        <dbReference type="ARBA" id="ARBA00023015"/>
    </source>
</evidence>
<dbReference type="FunFam" id="2.170.150.80:FF:000007">
    <property type="entry name" value="NAC domain-containing protein 35"/>
    <property type="match status" value="1"/>
</dbReference>
<feature type="domain" description="NAC" evidence="7">
    <location>
        <begin position="31"/>
        <end position="194"/>
    </location>
</feature>
<evidence type="ECO:0000256" key="6">
    <source>
        <dbReference type="SAM" id="MobiDB-lite"/>
    </source>
</evidence>
<dbReference type="PANTHER" id="PTHR31744:SF77">
    <property type="entry name" value="PROTEIN FEZ"/>
    <property type="match status" value="1"/>
</dbReference>
<dbReference type="Proteomes" id="UP001345219">
    <property type="component" value="Chromosome 21"/>
</dbReference>
<feature type="compositionally biased region" description="Polar residues" evidence="6">
    <location>
        <begin position="272"/>
        <end position="281"/>
    </location>
</feature>
<evidence type="ECO:0000313" key="8">
    <source>
        <dbReference type="EMBL" id="KAK4750091.1"/>
    </source>
</evidence>
<dbReference type="Gene3D" id="2.170.150.80">
    <property type="entry name" value="NAC domain"/>
    <property type="match status" value="1"/>
</dbReference>
<dbReference type="InterPro" id="IPR036093">
    <property type="entry name" value="NAC_dom_sf"/>
</dbReference>
<dbReference type="PROSITE" id="PS51005">
    <property type="entry name" value="NAC"/>
    <property type="match status" value="1"/>
</dbReference>
<evidence type="ECO:0000313" key="9">
    <source>
        <dbReference type="Proteomes" id="UP001345219"/>
    </source>
</evidence>
<comment type="subcellular location">
    <subcellularLocation>
        <location evidence="1">Nucleus</location>
    </subcellularLocation>
</comment>
<evidence type="ECO:0000256" key="4">
    <source>
        <dbReference type="ARBA" id="ARBA00023163"/>
    </source>
</evidence>
<evidence type="ECO:0000256" key="3">
    <source>
        <dbReference type="ARBA" id="ARBA00023125"/>
    </source>
</evidence>
<dbReference type="GO" id="GO:0005634">
    <property type="term" value="C:nucleus"/>
    <property type="evidence" value="ECO:0007669"/>
    <property type="project" value="UniProtKB-SubCell"/>
</dbReference>
<dbReference type="EMBL" id="JAXIOK010000018">
    <property type="protein sequence ID" value="KAK4750091.1"/>
    <property type="molecule type" value="Genomic_DNA"/>
</dbReference>
<evidence type="ECO:0000256" key="1">
    <source>
        <dbReference type="ARBA" id="ARBA00004123"/>
    </source>
</evidence>
<dbReference type="GO" id="GO:0003677">
    <property type="term" value="F:DNA binding"/>
    <property type="evidence" value="ECO:0007669"/>
    <property type="project" value="UniProtKB-KW"/>
</dbReference>
<dbReference type="GO" id="GO:0099402">
    <property type="term" value="P:plant organ development"/>
    <property type="evidence" value="ECO:0007669"/>
    <property type="project" value="UniProtKB-ARBA"/>
</dbReference>
<keyword evidence="2" id="KW-0805">Transcription regulation</keyword>
<gene>
    <name evidence="8" type="ORF">SAY87_027540</name>
</gene>
<organism evidence="8 9">
    <name type="scientific">Trapa incisa</name>
    <dbReference type="NCBI Taxonomy" id="236973"/>
    <lineage>
        <taxon>Eukaryota</taxon>
        <taxon>Viridiplantae</taxon>
        <taxon>Streptophyta</taxon>
        <taxon>Embryophyta</taxon>
        <taxon>Tracheophyta</taxon>
        <taxon>Spermatophyta</taxon>
        <taxon>Magnoliopsida</taxon>
        <taxon>eudicotyledons</taxon>
        <taxon>Gunneridae</taxon>
        <taxon>Pentapetalae</taxon>
        <taxon>rosids</taxon>
        <taxon>malvids</taxon>
        <taxon>Myrtales</taxon>
        <taxon>Lythraceae</taxon>
        <taxon>Trapa</taxon>
    </lineage>
</organism>
<feature type="region of interest" description="Disordered" evidence="6">
    <location>
        <begin position="201"/>
        <end position="225"/>
    </location>
</feature>
<keyword evidence="3" id="KW-0238">DNA-binding</keyword>
<dbReference type="InterPro" id="IPR003441">
    <property type="entry name" value="NAC-dom"/>
</dbReference>
<comment type="caution">
    <text evidence="8">The sequence shown here is derived from an EMBL/GenBank/DDBJ whole genome shotgun (WGS) entry which is preliminary data.</text>
</comment>
<name>A0AAN7PK33_9MYRT</name>
<sequence>MREDNCEGGGRRSRVMREDNCEGDDKIDDVMLPGFRFHPTDEELVVFYLRRKVQGRALHIELIKQVDIYKYDPWDLPKLAMTREKEWYFYCPRDRKYRNSVRPNRVTGAGFWKATGMDRPIYSSEGTTGKCIGLKKSLVFYRGRAAKGFKTDWMMHEFRLPPVTPGSNLTNNKLFDRNSIPPNDSWAICRIFKKAASMAQQRALSHHRPQFPPQAGSDSPELGALFSSKNTSCPTHIGSAVQLADHGCNNSLQNSSTNFSTKEDHSYRSDAPSASQSSHLQVPNGEALNNFILGPTMLSDINRASGGMYSQGPLQFTGGFSVGLVSHLEQSMDTAMGGDQMDIRRNLIRAQISSHCVNPPRTMSFPFTHQSDTLWASPPCPSHISASFSTNKCYT</sequence>